<dbReference type="Pfam" id="PF21922">
    <property type="entry name" value="PBP_dimer_2"/>
    <property type="match status" value="1"/>
</dbReference>
<dbReference type="GO" id="GO:0005886">
    <property type="term" value="C:plasma membrane"/>
    <property type="evidence" value="ECO:0007669"/>
    <property type="project" value="TreeGrafter"/>
</dbReference>
<dbReference type="InterPro" id="IPR001460">
    <property type="entry name" value="PCN-bd_Tpept"/>
</dbReference>
<dbReference type="EMBL" id="JABWGN010000010">
    <property type="protein sequence ID" value="NUW34842.1"/>
    <property type="molecule type" value="Genomic_DNA"/>
</dbReference>
<dbReference type="GO" id="GO:0008658">
    <property type="term" value="F:penicillin binding"/>
    <property type="evidence" value="ECO:0007669"/>
    <property type="project" value="InterPro"/>
</dbReference>
<dbReference type="Proteomes" id="UP000586042">
    <property type="component" value="Unassembled WGS sequence"/>
</dbReference>
<dbReference type="PANTHER" id="PTHR30627:SF24">
    <property type="entry name" value="PENICILLIN-BINDING PROTEIN 4B"/>
    <property type="match status" value="1"/>
</dbReference>
<name>A0A7Y6IAV6_9ACTN</name>
<dbReference type="SUPFAM" id="SSF56601">
    <property type="entry name" value="beta-lactamase/transpeptidase-like"/>
    <property type="match status" value="1"/>
</dbReference>
<dbReference type="InterPro" id="IPR054120">
    <property type="entry name" value="PBPA_dimer"/>
</dbReference>
<dbReference type="Gene3D" id="3.90.1310.10">
    <property type="entry name" value="Penicillin-binding protein 2a (Domain 2)"/>
    <property type="match status" value="1"/>
</dbReference>
<accession>A0A7Y6IAV6</accession>
<feature type="domain" description="Penicillin-binding protein transpeptidase" evidence="1">
    <location>
        <begin position="163"/>
        <end position="473"/>
    </location>
</feature>
<sequence length="478" mass="49706">MAGPGARRMNIPLRRASLACAALLFSLLANLTYLQAFGRSDLEGDPRDQRVLLAKLGRPRGDIITHEGAVVATSRRADAEPYGHLRVYPYGEMYAHVTGHVSLRRATGVERARDAVLSGSDPKVRMRALVEDRAYGGADVRLTIREPVQRAAYEALEATGRPGAAVALDPATGAVLALVSYPSYDPAAYAPGDPTEEAATDRRLRGDPRRPLLDRALHRAYPPGAVFELVTTAAALGSGEYTVASRVGAPARLPLPGPPAFLTAAAGRPCGDGRPPLAYAFQLSCDTALANLGLQLGPDLLRDQAEAFGFNADDLALPLQARTGTYPGDLDQSRAALSAIGRDEVRASPLMLAMLSAAVANGGLLMRPYLVEEVRLPDGSTTDRAEPAPYRTAMPPQPAGQLAALMTTTTVPGGPAAGVALPGMEVAAKTTTSGHGPSACTAFAPADAPEVAVGVVLESTTPSAAAPLARAILRAALP</sequence>
<dbReference type="Gene3D" id="3.40.710.10">
    <property type="entry name" value="DD-peptidase/beta-lactamase superfamily"/>
    <property type="match status" value="1"/>
</dbReference>
<dbReference type="AlphaFoldDB" id="A0A7Y6IAV6"/>
<proteinExistence type="predicted"/>
<gene>
    <name evidence="3" type="ORF">HTZ77_25920</name>
</gene>
<reference evidence="3 4" key="1">
    <citation type="submission" date="2020-06" db="EMBL/GenBank/DDBJ databases">
        <title>Nonomuraea sp. SMC257, a novel actinomycete isolated from soil.</title>
        <authorList>
            <person name="Chanama M."/>
        </authorList>
    </citation>
    <scope>NUCLEOTIDE SEQUENCE [LARGE SCALE GENOMIC DNA]</scope>
    <source>
        <strain evidence="3 4">SMC257</strain>
    </source>
</reference>
<keyword evidence="4" id="KW-1185">Reference proteome</keyword>
<organism evidence="3 4">
    <name type="scientific">Nonomuraea montanisoli</name>
    <dbReference type="NCBI Taxonomy" id="2741721"/>
    <lineage>
        <taxon>Bacteria</taxon>
        <taxon>Bacillati</taxon>
        <taxon>Actinomycetota</taxon>
        <taxon>Actinomycetes</taxon>
        <taxon>Streptosporangiales</taxon>
        <taxon>Streptosporangiaceae</taxon>
        <taxon>Nonomuraea</taxon>
    </lineage>
</organism>
<evidence type="ECO:0000313" key="3">
    <source>
        <dbReference type="EMBL" id="NUW34842.1"/>
    </source>
</evidence>
<comment type="caution">
    <text evidence="3">The sequence shown here is derived from an EMBL/GenBank/DDBJ whole genome shotgun (WGS) entry which is preliminary data.</text>
</comment>
<evidence type="ECO:0000259" key="1">
    <source>
        <dbReference type="Pfam" id="PF00905"/>
    </source>
</evidence>
<dbReference type="InterPro" id="IPR050515">
    <property type="entry name" value="Beta-lactam/transpept"/>
</dbReference>
<protein>
    <submittedName>
        <fullName evidence="3">Penicillin-binding protein 2</fullName>
    </submittedName>
</protein>
<evidence type="ECO:0000313" key="4">
    <source>
        <dbReference type="Proteomes" id="UP000586042"/>
    </source>
</evidence>
<dbReference type="Pfam" id="PF00905">
    <property type="entry name" value="Transpeptidase"/>
    <property type="match status" value="1"/>
</dbReference>
<evidence type="ECO:0000259" key="2">
    <source>
        <dbReference type="Pfam" id="PF21922"/>
    </source>
</evidence>
<dbReference type="InterPro" id="IPR012338">
    <property type="entry name" value="Beta-lactam/transpept-like"/>
</dbReference>
<dbReference type="PANTHER" id="PTHR30627">
    <property type="entry name" value="PEPTIDOGLYCAN D,D-TRANSPEPTIDASE"/>
    <property type="match status" value="1"/>
</dbReference>
<dbReference type="GO" id="GO:0071555">
    <property type="term" value="P:cell wall organization"/>
    <property type="evidence" value="ECO:0007669"/>
    <property type="project" value="TreeGrafter"/>
</dbReference>
<dbReference type="GO" id="GO:0071972">
    <property type="term" value="F:peptidoglycan L,D-transpeptidase activity"/>
    <property type="evidence" value="ECO:0007669"/>
    <property type="project" value="TreeGrafter"/>
</dbReference>
<feature type="domain" description="Penicillin binding protein A dimerisation" evidence="2">
    <location>
        <begin position="60"/>
        <end position="130"/>
    </location>
</feature>